<name>W7TTC4_9STRA</name>
<keyword evidence="3" id="KW-1185">Reference proteome</keyword>
<protein>
    <recommendedName>
        <fullName evidence="4">Secreted protein</fullName>
    </recommendedName>
</protein>
<feature type="signal peptide" evidence="1">
    <location>
        <begin position="1"/>
        <end position="26"/>
    </location>
</feature>
<evidence type="ECO:0000256" key="1">
    <source>
        <dbReference type="SAM" id="SignalP"/>
    </source>
</evidence>
<reference evidence="2 3" key="1">
    <citation type="journal article" date="2014" name="Mol. Plant">
        <title>Chromosome Scale Genome Assembly and Transcriptome Profiling of Nannochloropsis gaditana in Nitrogen Depletion.</title>
        <authorList>
            <person name="Corteggiani Carpinelli E."/>
            <person name="Telatin A."/>
            <person name="Vitulo N."/>
            <person name="Forcato C."/>
            <person name="D'Angelo M."/>
            <person name="Schiavon R."/>
            <person name="Vezzi A."/>
            <person name="Giacometti G.M."/>
            <person name="Morosinotto T."/>
            <person name="Valle G."/>
        </authorList>
    </citation>
    <scope>NUCLEOTIDE SEQUENCE [LARGE SCALE GENOMIC DNA]</scope>
    <source>
        <strain evidence="2 3">B-31</strain>
    </source>
</reference>
<dbReference type="AlphaFoldDB" id="W7TTC4"/>
<dbReference type="Proteomes" id="UP000019335">
    <property type="component" value="Chromosome 15"/>
</dbReference>
<proteinExistence type="predicted"/>
<evidence type="ECO:0000313" key="2">
    <source>
        <dbReference type="EMBL" id="EWM23826.1"/>
    </source>
</evidence>
<dbReference type="EMBL" id="AZIL01001435">
    <property type="protein sequence ID" value="EWM23826.1"/>
    <property type="molecule type" value="Genomic_DNA"/>
</dbReference>
<evidence type="ECO:0008006" key="4">
    <source>
        <dbReference type="Google" id="ProtNLM"/>
    </source>
</evidence>
<feature type="chain" id="PRO_5004901221" description="Secreted protein" evidence="1">
    <location>
        <begin position="27"/>
        <end position="152"/>
    </location>
</feature>
<sequence length="152" mass="17499">MLWRHFRPRDACPMWTKCAWHCLARAWTTCGTWCGQVPRTLETSVFTSVLLGLRWDLSFDHTLHGLPDLRPQRYPSDMFCIVNVHIVLRADALYVLFLLISRATRSAQAQPFQGPAGAASNFYLVGGFFFNFHPPQSDLRSHKQRFSSFLPL</sequence>
<evidence type="ECO:0000313" key="3">
    <source>
        <dbReference type="Proteomes" id="UP000019335"/>
    </source>
</evidence>
<gene>
    <name evidence="2" type="ORF">Naga_101319g2</name>
</gene>
<keyword evidence="1" id="KW-0732">Signal</keyword>
<organism evidence="2 3">
    <name type="scientific">Nannochloropsis gaditana</name>
    <dbReference type="NCBI Taxonomy" id="72520"/>
    <lineage>
        <taxon>Eukaryota</taxon>
        <taxon>Sar</taxon>
        <taxon>Stramenopiles</taxon>
        <taxon>Ochrophyta</taxon>
        <taxon>Eustigmatophyceae</taxon>
        <taxon>Eustigmatales</taxon>
        <taxon>Monodopsidaceae</taxon>
        <taxon>Nannochloropsis</taxon>
    </lineage>
</organism>
<accession>W7TTC4</accession>
<comment type="caution">
    <text evidence="2">The sequence shown here is derived from an EMBL/GenBank/DDBJ whole genome shotgun (WGS) entry which is preliminary data.</text>
</comment>